<protein>
    <recommendedName>
        <fullName evidence="5">Type I restriction modification DNA specificity domain-containing protein</fullName>
    </recommendedName>
</protein>
<accession>A0ABV1T2E0</accession>
<comment type="caution">
    <text evidence="3">The sequence shown here is derived from an EMBL/GenBank/DDBJ whole genome shotgun (WGS) entry which is preliminary data.</text>
</comment>
<gene>
    <name evidence="3" type="ORF">ABT188_26915</name>
</gene>
<reference evidence="3 4" key="1">
    <citation type="submission" date="2024-06" db="EMBL/GenBank/DDBJ databases">
        <title>The Natural Products Discovery Center: Release of the First 8490 Sequenced Strains for Exploring Actinobacteria Biosynthetic Diversity.</title>
        <authorList>
            <person name="Kalkreuter E."/>
            <person name="Kautsar S.A."/>
            <person name="Yang D."/>
            <person name="Bader C.D."/>
            <person name="Teijaro C.N."/>
            <person name="Fluegel L."/>
            <person name="Davis C.M."/>
            <person name="Simpson J.R."/>
            <person name="Lauterbach L."/>
            <person name="Steele A.D."/>
            <person name="Gui C."/>
            <person name="Meng S."/>
            <person name="Li G."/>
            <person name="Viehrig K."/>
            <person name="Ye F."/>
            <person name="Su P."/>
            <person name="Kiefer A.F."/>
            <person name="Nichols A."/>
            <person name="Cepeda A.J."/>
            <person name="Yan W."/>
            <person name="Fan B."/>
            <person name="Jiang Y."/>
            <person name="Adhikari A."/>
            <person name="Zheng C.-J."/>
            <person name="Schuster L."/>
            <person name="Cowan T.M."/>
            <person name="Smanski M.J."/>
            <person name="Chevrette M.G."/>
            <person name="De Carvalho L.P.S."/>
            <person name="Shen B."/>
        </authorList>
    </citation>
    <scope>NUCLEOTIDE SEQUENCE [LARGE SCALE GENOMIC DNA]</scope>
    <source>
        <strain evidence="3 4">NPDC001615</strain>
    </source>
</reference>
<evidence type="ECO:0000313" key="4">
    <source>
        <dbReference type="Proteomes" id="UP001496720"/>
    </source>
</evidence>
<keyword evidence="1" id="KW-0680">Restriction system</keyword>
<evidence type="ECO:0000256" key="2">
    <source>
        <dbReference type="ARBA" id="ARBA00023125"/>
    </source>
</evidence>
<evidence type="ECO:0008006" key="5">
    <source>
        <dbReference type="Google" id="ProtNLM"/>
    </source>
</evidence>
<sequence length="133" mass="14498">MLAREVVTRVATGEDIGTYAGSGVHHLRVTDPDLIDPWYLAGFLSSAEAGRQATSVTSSLSTRSRVDPRRVRIPLPPIDRQRAYGHAFRSIAEFTTAVRTVHDLGIDLPRDLTETVAAVLRAPLAGRQPTALR</sequence>
<evidence type="ECO:0000313" key="3">
    <source>
        <dbReference type="EMBL" id="MER6168140.1"/>
    </source>
</evidence>
<name>A0ABV1T2E0_9ACTN</name>
<organism evidence="3 4">
    <name type="scientific">Streptomyces violaceorubidus</name>
    <dbReference type="NCBI Taxonomy" id="284042"/>
    <lineage>
        <taxon>Bacteria</taxon>
        <taxon>Bacillati</taxon>
        <taxon>Actinomycetota</taxon>
        <taxon>Actinomycetes</taxon>
        <taxon>Kitasatosporales</taxon>
        <taxon>Streptomycetaceae</taxon>
        <taxon>Streptomyces</taxon>
    </lineage>
</organism>
<evidence type="ECO:0000256" key="1">
    <source>
        <dbReference type="ARBA" id="ARBA00022747"/>
    </source>
</evidence>
<dbReference type="InterPro" id="IPR044946">
    <property type="entry name" value="Restrct_endonuc_typeI_TRD_sf"/>
</dbReference>
<proteinExistence type="predicted"/>
<dbReference type="RefSeq" id="WP_352149524.1">
    <property type="nucleotide sequence ID" value="NZ_JBEOZY010000036.1"/>
</dbReference>
<dbReference type="EMBL" id="JBEOZY010000036">
    <property type="protein sequence ID" value="MER6168140.1"/>
    <property type="molecule type" value="Genomic_DNA"/>
</dbReference>
<keyword evidence="2" id="KW-0238">DNA-binding</keyword>
<dbReference type="Proteomes" id="UP001496720">
    <property type="component" value="Unassembled WGS sequence"/>
</dbReference>
<dbReference type="SUPFAM" id="SSF116734">
    <property type="entry name" value="DNA methylase specificity domain"/>
    <property type="match status" value="1"/>
</dbReference>
<dbReference type="Gene3D" id="3.90.220.20">
    <property type="entry name" value="DNA methylase specificity domains"/>
    <property type="match status" value="1"/>
</dbReference>
<keyword evidence="4" id="KW-1185">Reference proteome</keyword>